<gene>
    <name evidence="5" type="ORF">ACFPM1_11570</name>
</gene>
<dbReference type="EMBL" id="JBHSKY010000011">
    <property type="protein sequence ID" value="MFC5279387.1"/>
    <property type="molecule type" value="Genomic_DNA"/>
</dbReference>
<keyword evidence="3" id="KW-0067">ATP-binding</keyword>
<dbReference type="Proteomes" id="UP001596118">
    <property type="component" value="Unassembled WGS sequence"/>
</dbReference>
<dbReference type="InterPro" id="IPR003593">
    <property type="entry name" value="AAA+_ATPase"/>
</dbReference>
<dbReference type="SMART" id="SM00382">
    <property type="entry name" value="AAA"/>
    <property type="match status" value="1"/>
</dbReference>
<dbReference type="GO" id="GO:0005524">
    <property type="term" value="F:ATP binding"/>
    <property type="evidence" value="ECO:0007669"/>
    <property type="project" value="UniProtKB-KW"/>
</dbReference>
<dbReference type="RefSeq" id="WP_256412966.1">
    <property type="nucleotide sequence ID" value="NZ_JANHDM010000014.1"/>
</dbReference>
<evidence type="ECO:0000313" key="5">
    <source>
        <dbReference type="EMBL" id="MFC5279387.1"/>
    </source>
</evidence>
<dbReference type="AlphaFoldDB" id="A0ABD5R329"/>
<dbReference type="Gene3D" id="1.10.8.60">
    <property type="match status" value="1"/>
</dbReference>
<dbReference type="SUPFAM" id="SSF52540">
    <property type="entry name" value="P-loop containing nucleoside triphosphate hydrolases"/>
    <property type="match status" value="1"/>
</dbReference>
<evidence type="ECO:0000313" key="6">
    <source>
        <dbReference type="Proteomes" id="UP001596118"/>
    </source>
</evidence>
<accession>A0ABD5R329</accession>
<dbReference type="Pfam" id="PF13191">
    <property type="entry name" value="AAA_16"/>
    <property type="match status" value="1"/>
</dbReference>
<dbReference type="Pfam" id="PF22703">
    <property type="entry name" value="Cdc6_lid"/>
    <property type="match status" value="1"/>
</dbReference>
<dbReference type="InterPro" id="IPR055237">
    <property type="entry name" value="Cdc6_lid"/>
</dbReference>
<dbReference type="GO" id="GO:0006260">
    <property type="term" value="P:DNA replication"/>
    <property type="evidence" value="ECO:0007669"/>
    <property type="project" value="UniProtKB-KW"/>
</dbReference>
<protein>
    <submittedName>
        <fullName evidence="5">Cdc6/Cdc18 family protein</fullName>
    </submittedName>
</protein>
<organism evidence="5 6">
    <name type="scientific">Halorubrum rubrum</name>
    <dbReference type="NCBI Taxonomy" id="1126240"/>
    <lineage>
        <taxon>Archaea</taxon>
        <taxon>Methanobacteriati</taxon>
        <taxon>Methanobacteriota</taxon>
        <taxon>Stenosarchaea group</taxon>
        <taxon>Halobacteria</taxon>
        <taxon>Halobacteriales</taxon>
        <taxon>Haloferacaceae</taxon>
        <taxon>Halorubrum</taxon>
    </lineage>
</organism>
<comment type="caution">
    <text evidence="5">The sequence shown here is derived from an EMBL/GenBank/DDBJ whole genome shotgun (WGS) entry which is preliminary data.</text>
</comment>
<evidence type="ECO:0000256" key="3">
    <source>
        <dbReference type="ARBA" id="ARBA00022840"/>
    </source>
</evidence>
<keyword evidence="6" id="KW-1185">Reference proteome</keyword>
<keyword evidence="2" id="KW-0547">Nucleotide-binding</keyword>
<feature type="domain" description="AAA+ ATPase" evidence="4">
    <location>
        <begin position="37"/>
        <end position="171"/>
    </location>
</feature>
<evidence type="ECO:0000256" key="1">
    <source>
        <dbReference type="ARBA" id="ARBA00022705"/>
    </source>
</evidence>
<keyword evidence="1" id="KW-0235">DNA replication</keyword>
<dbReference type="InterPro" id="IPR041664">
    <property type="entry name" value="AAA_16"/>
</dbReference>
<reference evidence="5 6" key="1">
    <citation type="journal article" date="2019" name="Int. J. Syst. Evol. Microbiol.">
        <title>The Global Catalogue of Microorganisms (GCM) 10K type strain sequencing project: providing services to taxonomists for standard genome sequencing and annotation.</title>
        <authorList>
            <consortium name="The Broad Institute Genomics Platform"/>
            <consortium name="The Broad Institute Genome Sequencing Center for Infectious Disease"/>
            <person name="Wu L."/>
            <person name="Ma J."/>
        </authorList>
    </citation>
    <scope>NUCLEOTIDE SEQUENCE [LARGE SCALE GENOMIC DNA]</scope>
    <source>
        <strain evidence="5 6">CGMCC 1.12124</strain>
    </source>
</reference>
<name>A0ABD5R329_9EURY</name>
<evidence type="ECO:0000256" key="2">
    <source>
        <dbReference type="ARBA" id="ARBA00022741"/>
    </source>
</evidence>
<proteinExistence type="predicted"/>
<sequence>MIVRQQIFDDETPPPDLRHRESQIQELIRLLHRARERTQGVLITGPSGVGKTVLGRTVLERYAHEYGVDWAWIQTLGLTTGDVFRKAIRAAGGDVSHNTPNAELPHRLREAISGDYLLLLDEGDDLAGTGTLRQLDDVPGVEVVVVCHEPDDWLARAEHDVRQRLHGGKIELTRYGVDELADILGDRARVGLVDGAISREQLEEIADGVAGVAREGIQTLRSAAELASERDHGRIRSVDVEDGFERAKRRIRKAHLNSLPFHHLVLYELIRSNGGITGRDLHRLYEDRSEELYAGRKLTPISDRARRTKLQKLQEYELIERERLDHRWLYTPMDPSLQADCNVSVSRLV</sequence>
<evidence type="ECO:0000259" key="4">
    <source>
        <dbReference type="SMART" id="SM00382"/>
    </source>
</evidence>
<dbReference type="InterPro" id="IPR027417">
    <property type="entry name" value="P-loop_NTPase"/>
</dbReference>
<dbReference type="Gene3D" id="3.40.50.300">
    <property type="entry name" value="P-loop containing nucleotide triphosphate hydrolases"/>
    <property type="match status" value="1"/>
</dbReference>